<evidence type="ECO:0000313" key="3">
    <source>
        <dbReference type="Proteomes" id="UP000601435"/>
    </source>
</evidence>
<feature type="transmembrane region" description="Helical" evidence="1">
    <location>
        <begin position="157"/>
        <end position="173"/>
    </location>
</feature>
<organism evidence="2 3">
    <name type="scientific">Symbiodinium necroappetens</name>
    <dbReference type="NCBI Taxonomy" id="1628268"/>
    <lineage>
        <taxon>Eukaryota</taxon>
        <taxon>Sar</taxon>
        <taxon>Alveolata</taxon>
        <taxon>Dinophyceae</taxon>
        <taxon>Suessiales</taxon>
        <taxon>Symbiodiniaceae</taxon>
        <taxon>Symbiodinium</taxon>
    </lineage>
</organism>
<feature type="transmembrane region" description="Helical" evidence="1">
    <location>
        <begin position="96"/>
        <end position="118"/>
    </location>
</feature>
<dbReference type="Proteomes" id="UP000601435">
    <property type="component" value="Unassembled WGS sequence"/>
</dbReference>
<dbReference type="OrthoDB" id="439039at2759"/>
<sequence length="207" mass="22495">MAAPPSLGAVGLFAMDTSTPTPTLFGSAVAGVACVVLMELVVHHCQRAKVDVKSGLSKFLHIAEDWARGKGSCLSPMAVRVEEELIRVRLKILTSFFQLLVHVNLVLFFAVTCDLIRAPCLQSATWWVLGGLSYLLALGVVNNLWPLTLSLLLPLRLFCWVGLLILVGMSGYQQDGVLGRQGLCLATNVAQTVLFPHGWSFLHVSRL</sequence>
<comment type="caution">
    <text evidence="2">The sequence shown here is derived from an EMBL/GenBank/DDBJ whole genome shotgun (WGS) entry which is preliminary data.</text>
</comment>
<keyword evidence="1" id="KW-0812">Transmembrane</keyword>
<feature type="transmembrane region" description="Helical" evidence="1">
    <location>
        <begin position="124"/>
        <end position="145"/>
    </location>
</feature>
<accession>A0A813ACP7</accession>
<evidence type="ECO:0000313" key="2">
    <source>
        <dbReference type="EMBL" id="CAE7859920.1"/>
    </source>
</evidence>
<feature type="transmembrane region" description="Helical" evidence="1">
    <location>
        <begin position="24"/>
        <end position="42"/>
    </location>
</feature>
<protein>
    <submittedName>
        <fullName evidence="2">Uncharacterized protein</fullName>
    </submittedName>
</protein>
<dbReference type="EMBL" id="CAJNJA010056785">
    <property type="protein sequence ID" value="CAE7859920.1"/>
    <property type="molecule type" value="Genomic_DNA"/>
</dbReference>
<proteinExistence type="predicted"/>
<keyword evidence="1" id="KW-0472">Membrane</keyword>
<name>A0A813ACP7_9DINO</name>
<dbReference type="AlphaFoldDB" id="A0A813ACP7"/>
<reference evidence="2" key="1">
    <citation type="submission" date="2021-02" db="EMBL/GenBank/DDBJ databases">
        <authorList>
            <person name="Dougan E. K."/>
            <person name="Rhodes N."/>
            <person name="Thang M."/>
            <person name="Chan C."/>
        </authorList>
    </citation>
    <scope>NUCLEOTIDE SEQUENCE</scope>
</reference>
<keyword evidence="1" id="KW-1133">Transmembrane helix</keyword>
<gene>
    <name evidence="2" type="ORF">SNEC2469_LOCUS27188</name>
</gene>
<evidence type="ECO:0000256" key="1">
    <source>
        <dbReference type="SAM" id="Phobius"/>
    </source>
</evidence>
<keyword evidence="3" id="KW-1185">Reference proteome</keyword>